<dbReference type="SUPFAM" id="SSF52949">
    <property type="entry name" value="Macro domain-like"/>
    <property type="match status" value="1"/>
</dbReference>
<dbReference type="AlphaFoldDB" id="A0A5B0P305"/>
<dbReference type="PROSITE" id="PS00631">
    <property type="entry name" value="CYTOSOL_AP"/>
    <property type="match status" value="1"/>
</dbReference>
<comment type="caution">
    <text evidence="7">The sequence shown here is derived from an EMBL/GenBank/DDBJ whole genome shotgun (WGS) entry which is preliminary data.</text>
</comment>
<dbReference type="Gene3D" id="3.40.630.10">
    <property type="entry name" value="Zn peptidases"/>
    <property type="match status" value="1"/>
</dbReference>
<dbReference type="GO" id="GO:0005737">
    <property type="term" value="C:cytoplasm"/>
    <property type="evidence" value="ECO:0007669"/>
    <property type="project" value="InterPro"/>
</dbReference>
<dbReference type="EMBL" id="VSWC01000079">
    <property type="protein sequence ID" value="KAA1094429.1"/>
    <property type="molecule type" value="Genomic_DNA"/>
</dbReference>
<name>A0A5B0P305_PUCGR</name>
<dbReference type="InterPro" id="IPR043472">
    <property type="entry name" value="Macro_dom-like"/>
</dbReference>
<dbReference type="CDD" id="cd00433">
    <property type="entry name" value="Peptidase_M17"/>
    <property type="match status" value="1"/>
</dbReference>
<evidence type="ECO:0000256" key="1">
    <source>
        <dbReference type="ARBA" id="ARBA00009528"/>
    </source>
</evidence>
<evidence type="ECO:0000256" key="2">
    <source>
        <dbReference type="ARBA" id="ARBA00022438"/>
    </source>
</evidence>
<dbReference type="OrthoDB" id="412814at2759"/>
<dbReference type="Pfam" id="PF00883">
    <property type="entry name" value="Peptidase_M17"/>
    <property type="match status" value="1"/>
</dbReference>
<protein>
    <recommendedName>
        <fullName evidence="6">Cytosol aminopeptidase domain-containing protein</fullName>
    </recommendedName>
</protein>
<comment type="similarity">
    <text evidence="1">Belongs to the peptidase M17 family.</text>
</comment>
<dbReference type="InterPro" id="IPR008283">
    <property type="entry name" value="Peptidase_M17_N"/>
</dbReference>
<dbReference type="GO" id="GO:0030145">
    <property type="term" value="F:manganese ion binding"/>
    <property type="evidence" value="ECO:0007669"/>
    <property type="project" value="InterPro"/>
</dbReference>
<evidence type="ECO:0000313" key="7">
    <source>
        <dbReference type="EMBL" id="KAA1094429.1"/>
    </source>
</evidence>
<evidence type="ECO:0000256" key="5">
    <source>
        <dbReference type="SAM" id="MobiDB-lite"/>
    </source>
</evidence>
<reference evidence="7 8" key="1">
    <citation type="submission" date="2019-05" db="EMBL/GenBank/DDBJ databases">
        <title>Emergence of the Ug99 lineage of the wheat stem rust pathogen through somatic hybridization.</title>
        <authorList>
            <person name="Li F."/>
            <person name="Upadhyaya N.M."/>
            <person name="Sperschneider J."/>
            <person name="Matny O."/>
            <person name="Nguyen-Phuc H."/>
            <person name="Mago R."/>
            <person name="Raley C."/>
            <person name="Miller M.E."/>
            <person name="Silverstein K.A.T."/>
            <person name="Henningsen E."/>
            <person name="Hirsch C.D."/>
            <person name="Visser B."/>
            <person name="Pretorius Z.A."/>
            <person name="Steffenson B.J."/>
            <person name="Schwessinger B."/>
            <person name="Dodds P.N."/>
            <person name="Figueroa M."/>
        </authorList>
    </citation>
    <scope>NUCLEOTIDE SEQUENCE [LARGE SCALE GENOMIC DNA]</scope>
    <source>
        <strain evidence="7">21-0</strain>
    </source>
</reference>
<dbReference type="GO" id="GO:0070006">
    <property type="term" value="F:metalloaminopeptidase activity"/>
    <property type="evidence" value="ECO:0007669"/>
    <property type="project" value="InterPro"/>
</dbReference>
<evidence type="ECO:0000256" key="4">
    <source>
        <dbReference type="ARBA" id="ARBA00022801"/>
    </source>
</evidence>
<dbReference type="SUPFAM" id="SSF53187">
    <property type="entry name" value="Zn-dependent exopeptidases"/>
    <property type="match status" value="1"/>
</dbReference>
<gene>
    <name evidence="7" type="ORF">PGT21_021056</name>
</gene>
<dbReference type="PANTHER" id="PTHR11963:SF23">
    <property type="entry name" value="CYTOSOL AMINOPEPTIDASE"/>
    <property type="match status" value="1"/>
</dbReference>
<keyword evidence="2" id="KW-0031">Aminopeptidase</keyword>
<dbReference type="Proteomes" id="UP000324748">
    <property type="component" value="Unassembled WGS sequence"/>
</dbReference>
<keyword evidence="3" id="KW-0645">Protease</keyword>
<dbReference type="InterPro" id="IPR011356">
    <property type="entry name" value="Leucine_aapep/pepB"/>
</dbReference>
<evidence type="ECO:0000256" key="3">
    <source>
        <dbReference type="ARBA" id="ARBA00022670"/>
    </source>
</evidence>
<feature type="region of interest" description="Disordered" evidence="5">
    <location>
        <begin position="68"/>
        <end position="87"/>
    </location>
</feature>
<accession>A0A5B0P305</accession>
<organism evidence="7 8">
    <name type="scientific">Puccinia graminis f. sp. tritici</name>
    <dbReference type="NCBI Taxonomy" id="56615"/>
    <lineage>
        <taxon>Eukaryota</taxon>
        <taxon>Fungi</taxon>
        <taxon>Dikarya</taxon>
        <taxon>Basidiomycota</taxon>
        <taxon>Pucciniomycotina</taxon>
        <taxon>Pucciniomycetes</taxon>
        <taxon>Pucciniales</taxon>
        <taxon>Pucciniaceae</taxon>
        <taxon>Puccinia</taxon>
    </lineage>
</organism>
<dbReference type="PANTHER" id="PTHR11963">
    <property type="entry name" value="LEUCINE AMINOPEPTIDASE-RELATED"/>
    <property type="match status" value="1"/>
</dbReference>
<sequence>MSIACLRHEGPRLGGDWAESVELQVIFDCCVSASDSDRECCEEFGQMLPRLLRHQQHQLLTTTTNNNKTKTLRRPHTNPFASQSARMSNTPGVVLAVKPDGTTTAQTATGASKYQAILEEHWKNAEPKGKPLETKLFFGPESTAIAAVGTGKISEALSEIEKADKTRKIVGSGAKALKEHISHNREVLVDTVWSSHAAAVGATVSTFNYSLKTKKDAVEKRIPISYKPLSDQPVQLSIEKANGKLIGLDWSTGLVFGQAQNLARELMESPANLMTPTLFCERITKEFQGIKNVEIQAHDKSWAEAKKMNSFLSVARGTTEPCKFLEIHYKGASGGAGEFKPTVALVGKGITFDSGGISIKGGAGMKLMRADMGGAATVTSAGWAIAKLGIPIDMLICTPLTENMPSGHATKPGDIIYAMNGKSIEVDNTDAEGRLVLADALYYASSVYKPKTVIDCATLTGAMMIALGEPFSGVFSTSDNLWSHLDSAGKAEQDRFWRMPFDDFYMRQIDSSNADLCNTGGRTAGSCTAAIFLREFVDGLACNAKEGSDQAQDTVEYAHIDIAGAMECTLPDPCNPKGLTGRPVRALIEYIRQQAALH</sequence>
<keyword evidence="8" id="KW-1185">Reference proteome</keyword>
<keyword evidence="4" id="KW-0378">Hydrolase</keyword>
<feature type="domain" description="Cytosol aminopeptidase" evidence="6">
    <location>
        <begin position="428"/>
        <end position="435"/>
    </location>
</feature>
<dbReference type="Pfam" id="PF02789">
    <property type="entry name" value="Peptidase_M17_N"/>
    <property type="match status" value="1"/>
</dbReference>
<evidence type="ECO:0000313" key="8">
    <source>
        <dbReference type="Proteomes" id="UP000324748"/>
    </source>
</evidence>
<dbReference type="InterPro" id="IPR000819">
    <property type="entry name" value="Peptidase_M17_C"/>
</dbReference>
<proteinExistence type="inferred from homology"/>
<dbReference type="GO" id="GO:0006508">
    <property type="term" value="P:proteolysis"/>
    <property type="evidence" value="ECO:0007669"/>
    <property type="project" value="UniProtKB-KW"/>
</dbReference>
<dbReference type="PRINTS" id="PR00481">
    <property type="entry name" value="LAMNOPPTDASE"/>
</dbReference>
<evidence type="ECO:0000259" key="6">
    <source>
        <dbReference type="PROSITE" id="PS00631"/>
    </source>
</evidence>
<dbReference type="Gene3D" id="3.40.220.10">
    <property type="entry name" value="Leucine Aminopeptidase, subunit E, domain 1"/>
    <property type="match status" value="1"/>
</dbReference>